<organism evidence="2 3">
    <name type="scientific">Anopheles dirus</name>
    <dbReference type="NCBI Taxonomy" id="7168"/>
    <lineage>
        <taxon>Eukaryota</taxon>
        <taxon>Metazoa</taxon>
        <taxon>Ecdysozoa</taxon>
        <taxon>Arthropoda</taxon>
        <taxon>Hexapoda</taxon>
        <taxon>Insecta</taxon>
        <taxon>Pterygota</taxon>
        <taxon>Neoptera</taxon>
        <taxon>Endopterygota</taxon>
        <taxon>Diptera</taxon>
        <taxon>Nematocera</taxon>
        <taxon>Culicoidea</taxon>
        <taxon>Culicidae</taxon>
        <taxon>Anophelinae</taxon>
        <taxon>Anopheles</taxon>
    </lineage>
</organism>
<keyword evidence="3" id="KW-1185">Reference proteome</keyword>
<dbReference type="VEuPathDB" id="VectorBase:ADIR003200"/>
<reference evidence="2" key="2">
    <citation type="submission" date="2020-05" db="UniProtKB">
        <authorList>
            <consortium name="EnsemblMetazoa"/>
        </authorList>
    </citation>
    <scope>IDENTIFICATION</scope>
    <source>
        <strain evidence="2">WRAIR2</strain>
    </source>
</reference>
<evidence type="ECO:0000313" key="3">
    <source>
        <dbReference type="Proteomes" id="UP000075884"/>
    </source>
</evidence>
<reference evidence="3" key="1">
    <citation type="submission" date="2013-03" db="EMBL/GenBank/DDBJ databases">
        <title>The Genome Sequence of Anopheles dirus WRAIR2.</title>
        <authorList>
            <consortium name="The Broad Institute Genomics Platform"/>
            <person name="Neafsey D.E."/>
            <person name="Walton C."/>
            <person name="Walker B."/>
            <person name="Young S.K."/>
            <person name="Zeng Q."/>
            <person name="Gargeya S."/>
            <person name="Fitzgerald M."/>
            <person name="Haas B."/>
            <person name="Abouelleil A."/>
            <person name="Allen A.W."/>
            <person name="Alvarado L."/>
            <person name="Arachchi H.M."/>
            <person name="Berlin A.M."/>
            <person name="Chapman S.B."/>
            <person name="Gainer-Dewar J."/>
            <person name="Goldberg J."/>
            <person name="Griggs A."/>
            <person name="Gujja S."/>
            <person name="Hansen M."/>
            <person name="Howarth C."/>
            <person name="Imamovic A."/>
            <person name="Ireland A."/>
            <person name="Larimer J."/>
            <person name="McCowan C."/>
            <person name="Murphy C."/>
            <person name="Pearson M."/>
            <person name="Poon T.W."/>
            <person name="Priest M."/>
            <person name="Roberts A."/>
            <person name="Saif S."/>
            <person name="Shea T."/>
            <person name="Sisk P."/>
            <person name="Sykes S."/>
            <person name="Wortman J."/>
            <person name="Nusbaum C."/>
            <person name="Birren B."/>
        </authorList>
    </citation>
    <scope>NUCLEOTIDE SEQUENCE [LARGE SCALE GENOMIC DNA]</scope>
    <source>
        <strain evidence="3">WRAIR2</strain>
    </source>
</reference>
<feature type="compositionally biased region" description="Polar residues" evidence="1">
    <location>
        <begin position="10"/>
        <end position="22"/>
    </location>
</feature>
<evidence type="ECO:0000313" key="2">
    <source>
        <dbReference type="EnsemblMetazoa" id="ADIR003200-PA"/>
    </source>
</evidence>
<dbReference type="Proteomes" id="UP000075884">
    <property type="component" value="Unassembled WGS sequence"/>
</dbReference>
<dbReference type="AlphaFoldDB" id="A0A182N6C8"/>
<name>A0A182N6C8_9DIPT</name>
<sequence>MPKTAPKNAPGSSSGTCRTSTAGRKRKLPPVEVDRTAAKRIPPTPLQSQPPTGSSSQVSSTTSTDASTPSGRGAVTDFMLQALGRIRELQDELDFLQNDPYAEDTDDEDVEEVPPDAVIGGRQAEAIGWAVCARETMHFLQREGIPPDSPLMVNLRRRLVGEAAGGREPANGSTLLSGRWVPGSARSRPVTTSRTNFHLFPWTLCTESDFRMLWLCERRIVDTKLVSQAFPPDDSPIRRWTVIGRQHR</sequence>
<accession>A0A182N6C8</accession>
<feature type="region of interest" description="Disordered" evidence="1">
    <location>
        <begin position="1"/>
        <end position="73"/>
    </location>
</feature>
<protein>
    <submittedName>
        <fullName evidence="2">Uncharacterized protein</fullName>
    </submittedName>
</protein>
<proteinExistence type="predicted"/>
<dbReference type="EnsemblMetazoa" id="ADIR003200-RA">
    <property type="protein sequence ID" value="ADIR003200-PA"/>
    <property type="gene ID" value="ADIR003200"/>
</dbReference>
<feature type="compositionally biased region" description="Low complexity" evidence="1">
    <location>
        <begin position="46"/>
        <end position="70"/>
    </location>
</feature>
<evidence type="ECO:0000256" key="1">
    <source>
        <dbReference type="SAM" id="MobiDB-lite"/>
    </source>
</evidence>